<dbReference type="STRING" id="1817867.A3F83_09300"/>
<evidence type="ECO:0000259" key="8">
    <source>
        <dbReference type="Pfam" id="PF00535"/>
    </source>
</evidence>
<dbReference type="Proteomes" id="UP000179129">
    <property type="component" value="Unassembled WGS sequence"/>
</dbReference>
<dbReference type="GO" id="GO:0005886">
    <property type="term" value="C:plasma membrane"/>
    <property type="evidence" value="ECO:0007669"/>
    <property type="project" value="TreeGrafter"/>
</dbReference>
<dbReference type="InterPro" id="IPR050256">
    <property type="entry name" value="Glycosyltransferase_2"/>
</dbReference>
<feature type="transmembrane region" description="Helical" evidence="7">
    <location>
        <begin position="219"/>
        <end position="250"/>
    </location>
</feature>
<sequence>MVSVIIPVYNEQENLAPLFDQLTSVLNGDTTSTYEVIFVDDCSNDNSFSILQELSRKESRFPVRVIRLARNSGSHLAVLAGIRYCRGDAALDMAADLQCPLEAIPALAAKHREGFPIVWGKRVKRQDPLLTVLFSKIYYRLLKMLVKQDFPFADIETCLFDRKIINHLKNMQEKNTNILLLISSLGFKQGFITIERRERRAGRSGWTLGRRFKLMLDSLLAFSYLPIRFISVLGILISLAGFIFAGIQVYQKLAGTQIPQGWTLLVVLILVLSGIQLLMLGVLGEYLWRAVDQVSTRPFLVIDRLIGFDDRTDKSEVTDDQQKELP</sequence>
<keyword evidence="4 7" id="KW-0812">Transmembrane</keyword>
<keyword evidence="2" id="KW-0328">Glycosyltransferase</keyword>
<evidence type="ECO:0000256" key="7">
    <source>
        <dbReference type="SAM" id="Phobius"/>
    </source>
</evidence>
<name>A0A1F5YT86_9BACT</name>
<evidence type="ECO:0000256" key="3">
    <source>
        <dbReference type="ARBA" id="ARBA00022679"/>
    </source>
</evidence>
<dbReference type="AlphaFoldDB" id="A0A1F5YT86"/>
<keyword evidence="3" id="KW-0808">Transferase</keyword>
<evidence type="ECO:0000313" key="10">
    <source>
        <dbReference type="Proteomes" id="UP000179129"/>
    </source>
</evidence>
<keyword evidence="5 7" id="KW-1133">Transmembrane helix</keyword>
<accession>A0A1F5YT86</accession>
<feature type="domain" description="Glycosyltransferase 2-like" evidence="8">
    <location>
        <begin position="3"/>
        <end position="167"/>
    </location>
</feature>
<dbReference type="PANTHER" id="PTHR48090">
    <property type="entry name" value="UNDECAPRENYL-PHOSPHATE 4-DEOXY-4-FORMAMIDO-L-ARABINOSE TRANSFERASE-RELATED"/>
    <property type="match status" value="1"/>
</dbReference>
<proteinExistence type="predicted"/>
<dbReference type="CDD" id="cd04187">
    <property type="entry name" value="DPM1_like_bac"/>
    <property type="match status" value="1"/>
</dbReference>
<organism evidence="9 10">
    <name type="scientific">Candidatus Glassbacteria bacterium RIFCSPLOWO2_12_FULL_58_11</name>
    <dbReference type="NCBI Taxonomy" id="1817867"/>
    <lineage>
        <taxon>Bacteria</taxon>
        <taxon>Candidatus Glassiibacteriota</taxon>
    </lineage>
</organism>
<comment type="caution">
    <text evidence="9">The sequence shown here is derived from an EMBL/GenBank/DDBJ whole genome shotgun (WGS) entry which is preliminary data.</text>
</comment>
<evidence type="ECO:0000256" key="2">
    <source>
        <dbReference type="ARBA" id="ARBA00022676"/>
    </source>
</evidence>
<evidence type="ECO:0000313" key="9">
    <source>
        <dbReference type="EMBL" id="OGG03379.1"/>
    </source>
</evidence>
<evidence type="ECO:0000256" key="5">
    <source>
        <dbReference type="ARBA" id="ARBA00022989"/>
    </source>
</evidence>
<protein>
    <recommendedName>
        <fullName evidence="8">Glycosyltransferase 2-like domain-containing protein</fullName>
    </recommendedName>
</protein>
<gene>
    <name evidence="9" type="ORF">A3F83_09300</name>
</gene>
<dbReference type="InterPro" id="IPR001173">
    <property type="entry name" value="Glyco_trans_2-like"/>
</dbReference>
<reference evidence="9 10" key="1">
    <citation type="journal article" date="2016" name="Nat. Commun.">
        <title>Thousands of microbial genomes shed light on interconnected biogeochemical processes in an aquifer system.</title>
        <authorList>
            <person name="Anantharaman K."/>
            <person name="Brown C.T."/>
            <person name="Hug L.A."/>
            <person name="Sharon I."/>
            <person name="Castelle C.J."/>
            <person name="Probst A.J."/>
            <person name="Thomas B.C."/>
            <person name="Singh A."/>
            <person name="Wilkins M.J."/>
            <person name="Karaoz U."/>
            <person name="Brodie E.L."/>
            <person name="Williams K.H."/>
            <person name="Hubbard S.S."/>
            <person name="Banfield J.F."/>
        </authorList>
    </citation>
    <scope>NUCLEOTIDE SEQUENCE [LARGE SCALE GENOMIC DNA]</scope>
</reference>
<evidence type="ECO:0000256" key="6">
    <source>
        <dbReference type="ARBA" id="ARBA00023136"/>
    </source>
</evidence>
<evidence type="ECO:0000256" key="4">
    <source>
        <dbReference type="ARBA" id="ARBA00022692"/>
    </source>
</evidence>
<dbReference type="GO" id="GO:0016757">
    <property type="term" value="F:glycosyltransferase activity"/>
    <property type="evidence" value="ECO:0007669"/>
    <property type="project" value="UniProtKB-KW"/>
</dbReference>
<keyword evidence="6 7" id="KW-0472">Membrane</keyword>
<evidence type="ECO:0000256" key="1">
    <source>
        <dbReference type="ARBA" id="ARBA00004141"/>
    </source>
</evidence>
<dbReference type="Gene3D" id="3.90.550.10">
    <property type="entry name" value="Spore Coat Polysaccharide Biosynthesis Protein SpsA, Chain A"/>
    <property type="match status" value="1"/>
</dbReference>
<dbReference type="EMBL" id="MFIX01000147">
    <property type="protein sequence ID" value="OGG03379.1"/>
    <property type="molecule type" value="Genomic_DNA"/>
</dbReference>
<dbReference type="Pfam" id="PF00535">
    <property type="entry name" value="Glycos_transf_2"/>
    <property type="match status" value="1"/>
</dbReference>
<dbReference type="PANTHER" id="PTHR48090:SF1">
    <property type="entry name" value="PROPHAGE BACTOPRENOL GLUCOSYL TRANSFERASE HOMOLOG"/>
    <property type="match status" value="1"/>
</dbReference>
<dbReference type="SUPFAM" id="SSF53448">
    <property type="entry name" value="Nucleotide-diphospho-sugar transferases"/>
    <property type="match status" value="1"/>
</dbReference>
<feature type="transmembrane region" description="Helical" evidence="7">
    <location>
        <begin position="262"/>
        <end position="288"/>
    </location>
</feature>
<comment type="subcellular location">
    <subcellularLocation>
        <location evidence="1">Membrane</location>
        <topology evidence="1">Multi-pass membrane protein</topology>
    </subcellularLocation>
</comment>
<dbReference type="InterPro" id="IPR029044">
    <property type="entry name" value="Nucleotide-diphossugar_trans"/>
</dbReference>